<evidence type="ECO:0000313" key="9">
    <source>
        <dbReference type="EMBL" id="STX81628.1"/>
    </source>
</evidence>
<dbReference type="OrthoDB" id="3254016at2"/>
<dbReference type="PANTHER" id="PTHR43057">
    <property type="entry name" value="ARSENITE EFFLUX TRANSPORTER"/>
    <property type="match status" value="1"/>
</dbReference>
<dbReference type="InterPro" id="IPR002657">
    <property type="entry name" value="BilAc:Na_symport/Acr3"/>
</dbReference>
<dbReference type="EMBL" id="UGOD01000006">
    <property type="protein sequence ID" value="STX81628.1"/>
    <property type="molecule type" value="Genomic_DNA"/>
</dbReference>
<protein>
    <submittedName>
        <fullName evidence="9">Sodium Bile acid symporter family</fullName>
    </submittedName>
</protein>
<sequence length="337" mass="37117">MQKIKDVCEKYQIRIYFFSVILAVLVSMLAPNTISLRHSINPVLTFMLFVTFLQVPLINLRQALLNIRFISTLIITNFVVLPILVLILMQLSPSNSLVRLGILLVLLTPCIDYVVTFSYLGRGDAQALLATTPLLLIIQMLLLPVYINFFLGSNIATLVQSGPFIDAFIWLIALPLIFAGLVQYWASRHQHGQWVLAILSHLPIPATALVLFIVITSMLPQVISIVNLVAGVIPIYIIFAISTPMIGWGISRLFKLDAFAGRAIAFSAGTRNSLVVLPFGLAVPEAIPILPAVIITQTLIELISELIYVQLIAKLGTDSSTYDFLTASISNRTSFAV</sequence>
<evidence type="ECO:0000313" key="10">
    <source>
        <dbReference type="Proteomes" id="UP000254794"/>
    </source>
</evidence>
<keyword evidence="5 8" id="KW-0812">Transmembrane</keyword>
<evidence type="ECO:0000256" key="5">
    <source>
        <dbReference type="ARBA" id="ARBA00022692"/>
    </source>
</evidence>
<accession>A0A378K9K3</accession>
<comment type="similarity">
    <text evidence="2">Belongs to the arsenical resistance-3 (ACR3) (TC 2.A.59) family.</text>
</comment>
<keyword evidence="7 8" id="KW-0472">Membrane</keyword>
<keyword evidence="6 8" id="KW-1133">Transmembrane helix</keyword>
<reference evidence="9 10" key="1">
    <citation type="submission" date="2018-06" db="EMBL/GenBank/DDBJ databases">
        <authorList>
            <consortium name="Pathogen Informatics"/>
            <person name="Doyle S."/>
        </authorList>
    </citation>
    <scope>NUCLEOTIDE SEQUENCE [LARGE SCALE GENOMIC DNA]</scope>
    <source>
        <strain evidence="9 10">NCTC13316</strain>
    </source>
</reference>
<feature type="transmembrane region" description="Helical" evidence="8">
    <location>
        <begin position="70"/>
        <end position="91"/>
    </location>
</feature>
<evidence type="ECO:0000256" key="6">
    <source>
        <dbReference type="ARBA" id="ARBA00022989"/>
    </source>
</evidence>
<dbReference type="AlphaFoldDB" id="A0A378K9K3"/>
<feature type="transmembrane region" description="Helical" evidence="8">
    <location>
        <begin position="167"/>
        <end position="187"/>
    </location>
</feature>
<dbReference type="GO" id="GO:0005886">
    <property type="term" value="C:plasma membrane"/>
    <property type="evidence" value="ECO:0007669"/>
    <property type="project" value="UniProtKB-SubCell"/>
</dbReference>
<dbReference type="GO" id="GO:0015297">
    <property type="term" value="F:antiporter activity"/>
    <property type="evidence" value="ECO:0007669"/>
    <property type="project" value="InterPro"/>
</dbReference>
<evidence type="ECO:0000256" key="3">
    <source>
        <dbReference type="ARBA" id="ARBA00022448"/>
    </source>
</evidence>
<proteinExistence type="inferred from homology"/>
<keyword evidence="4" id="KW-1003">Cell membrane</keyword>
<comment type="subcellular location">
    <subcellularLocation>
        <location evidence="1">Cell membrane</location>
        <topology evidence="1">Multi-pass membrane protein</topology>
    </subcellularLocation>
</comment>
<dbReference type="GO" id="GO:0015105">
    <property type="term" value="F:arsenite transmembrane transporter activity"/>
    <property type="evidence" value="ECO:0007669"/>
    <property type="project" value="TreeGrafter"/>
</dbReference>
<dbReference type="GO" id="GO:0015104">
    <property type="term" value="F:antimonite transmembrane transporter activity"/>
    <property type="evidence" value="ECO:0007669"/>
    <property type="project" value="TreeGrafter"/>
</dbReference>
<dbReference type="PANTHER" id="PTHR43057:SF1">
    <property type="entry name" value="ARSENICAL-RESISTANCE PROTEIN 3"/>
    <property type="match status" value="1"/>
</dbReference>
<dbReference type="InterPro" id="IPR004706">
    <property type="entry name" value="Arsenical-R_Acr3"/>
</dbReference>
<feature type="transmembrane region" description="Helical" evidence="8">
    <location>
        <begin position="97"/>
        <end position="120"/>
    </location>
</feature>
<name>A0A378K9K3_9GAMM</name>
<feature type="transmembrane region" description="Helical" evidence="8">
    <location>
        <begin position="225"/>
        <end position="246"/>
    </location>
</feature>
<dbReference type="Gene3D" id="1.20.1530.20">
    <property type="match status" value="1"/>
</dbReference>
<dbReference type="InterPro" id="IPR038770">
    <property type="entry name" value="Na+/solute_symporter_sf"/>
</dbReference>
<feature type="transmembrane region" description="Helical" evidence="8">
    <location>
        <begin position="127"/>
        <end position="147"/>
    </location>
</feature>
<evidence type="ECO:0000256" key="4">
    <source>
        <dbReference type="ARBA" id="ARBA00022475"/>
    </source>
</evidence>
<keyword evidence="10" id="KW-1185">Reference proteome</keyword>
<keyword evidence="3" id="KW-0813">Transport</keyword>
<evidence type="ECO:0000256" key="7">
    <source>
        <dbReference type="ARBA" id="ARBA00023136"/>
    </source>
</evidence>
<dbReference type="Proteomes" id="UP000254794">
    <property type="component" value="Unassembled WGS sequence"/>
</dbReference>
<evidence type="ECO:0000256" key="1">
    <source>
        <dbReference type="ARBA" id="ARBA00004651"/>
    </source>
</evidence>
<organism evidence="9 10">
    <name type="scientific">Legionella busanensis</name>
    <dbReference type="NCBI Taxonomy" id="190655"/>
    <lineage>
        <taxon>Bacteria</taxon>
        <taxon>Pseudomonadati</taxon>
        <taxon>Pseudomonadota</taxon>
        <taxon>Gammaproteobacteria</taxon>
        <taxon>Legionellales</taxon>
        <taxon>Legionellaceae</taxon>
        <taxon>Legionella</taxon>
    </lineage>
</organism>
<feature type="transmembrane region" description="Helical" evidence="8">
    <location>
        <begin position="15"/>
        <end position="34"/>
    </location>
</feature>
<gene>
    <name evidence="9" type="ORF">NCTC13316_03501</name>
</gene>
<feature type="transmembrane region" description="Helical" evidence="8">
    <location>
        <begin position="194"/>
        <end position="219"/>
    </location>
</feature>
<evidence type="ECO:0000256" key="8">
    <source>
        <dbReference type="SAM" id="Phobius"/>
    </source>
</evidence>
<feature type="transmembrane region" description="Helical" evidence="8">
    <location>
        <begin position="40"/>
        <end position="58"/>
    </location>
</feature>
<evidence type="ECO:0000256" key="2">
    <source>
        <dbReference type="ARBA" id="ARBA00010110"/>
    </source>
</evidence>
<dbReference type="Pfam" id="PF01758">
    <property type="entry name" value="SBF"/>
    <property type="match status" value="1"/>
</dbReference>